<dbReference type="eggNOG" id="ENOG5031TAW">
    <property type="taxonomic scope" value="Bacteria"/>
</dbReference>
<evidence type="ECO:0000313" key="2">
    <source>
        <dbReference type="Proteomes" id="UP000013782"/>
    </source>
</evidence>
<dbReference type="Pfam" id="PF08813">
    <property type="entry name" value="Phage_tail_3"/>
    <property type="match status" value="1"/>
</dbReference>
<evidence type="ECO:0008006" key="3">
    <source>
        <dbReference type="Google" id="ProtNLM"/>
    </source>
</evidence>
<proteinExistence type="predicted"/>
<dbReference type="Gene3D" id="4.10.410.40">
    <property type="match status" value="1"/>
</dbReference>
<dbReference type="STRING" id="160454.RV10_GL004120"/>
<reference evidence="1 2" key="1">
    <citation type="submission" date="2013-02" db="EMBL/GenBank/DDBJ databases">
        <title>The Genome Sequence of Enterococcus pallens BAA-351.</title>
        <authorList>
            <consortium name="The Broad Institute Genome Sequencing Platform"/>
            <consortium name="The Broad Institute Genome Sequencing Center for Infectious Disease"/>
            <person name="Earl A.M."/>
            <person name="Gilmore M.S."/>
            <person name="Lebreton F."/>
            <person name="Walker B."/>
            <person name="Young S.K."/>
            <person name="Zeng Q."/>
            <person name="Gargeya S."/>
            <person name="Fitzgerald M."/>
            <person name="Haas B."/>
            <person name="Abouelleil A."/>
            <person name="Alvarado L."/>
            <person name="Arachchi H.M."/>
            <person name="Berlin A.M."/>
            <person name="Chapman S.B."/>
            <person name="Dewar J."/>
            <person name="Goldberg J."/>
            <person name="Griggs A."/>
            <person name="Gujja S."/>
            <person name="Hansen M."/>
            <person name="Howarth C."/>
            <person name="Imamovic A."/>
            <person name="Larimer J."/>
            <person name="McCowan C."/>
            <person name="Murphy C."/>
            <person name="Neiman D."/>
            <person name="Pearson M."/>
            <person name="Priest M."/>
            <person name="Roberts A."/>
            <person name="Saif S."/>
            <person name="Shea T."/>
            <person name="Sisk P."/>
            <person name="Sykes S."/>
            <person name="Wortman J."/>
            <person name="Nusbaum C."/>
            <person name="Birren B."/>
        </authorList>
    </citation>
    <scope>NUCLEOTIDE SEQUENCE [LARGE SCALE GENOMIC DNA]</scope>
    <source>
        <strain evidence="1 2">ATCC BAA-351</strain>
    </source>
</reference>
<sequence>MKDIKLFSMDLQLFAGERGLLSKGTKLGYKSGGGATYTDVKGLQTTPELGGDPEQVEVTDLSDSKKRYISGLQDVDTLEFTVLYDSAVFGALEALQSNDTTADWELAFPDGSKFTFKGQLTIKMGGAEVNGALAFTLSIVVSDGPDFVPSA</sequence>
<organism evidence="1 2">
    <name type="scientific">Enterococcus pallens ATCC BAA-351</name>
    <dbReference type="NCBI Taxonomy" id="1158607"/>
    <lineage>
        <taxon>Bacteria</taxon>
        <taxon>Bacillati</taxon>
        <taxon>Bacillota</taxon>
        <taxon>Bacilli</taxon>
        <taxon>Lactobacillales</taxon>
        <taxon>Enterococcaceae</taxon>
        <taxon>Enterococcus</taxon>
    </lineage>
</organism>
<dbReference type="OrthoDB" id="1929526at2"/>
<dbReference type="InterPro" id="IPR014918">
    <property type="entry name" value="Phage_tail_3"/>
</dbReference>
<name>R2SHT9_9ENTE</name>
<gene>
    <name evidence="1" type="ORF">UAU_01767</name>
</gene>
<dbReference type="AlphaFoldDB" id="R2SHT9"/>
<dbReference type="PATRIC" id="fig|1158607.3.peg.1731"/>
<dbReference type="EMBL" id="AJAQ01000014">
    <property type="protein sequence ID" value="EOH94845.1"/>
    <property type="molecule type" value="Genomic_DNA"/>
</dbReference>
<dbReference type="HOGENOM" id="CLU_142175_0_0_9"/>
<keyword evidence="2" id="KW-1185">Reference proteome</keyword>
<dbReference type="RefSeq" id="WP_010756764.1">
    <property type="nucleotide sequence ID" value="NZ_ASWD01000006.1"/>
</dbReference>
<comment type="caution">
    <text evidence="1">The sequence shown here is derived from an EMBL/GenBank/DDBJ whole genome shotgun (WGS) entry which is preliminary data.</text>
</comment>
<dbReference type="Proteomes" id="UP000013782">
    <property type="component" value="Unassembled WGS sequence"/>
</dbReference>
<protein>
    <recommendedName>
        <fullName evidence="3">TP901-1 family phage major tail protein</fullName>
    </recommendedName>
</protein>
<accession>R2SHT9</accession>
<evidence type="ECO:0000313" key="1">
    <source>
        <dbReference type="EMBL" id="EOH94845.1"/>
    </source>
</evidence>